<gene>
    <name evidence="1" type="ORF">Rhow_008230</name>
</gene>
<evidence type="ECO:0000313" key="2">
    <source>
        <dbReference type="Proteomes" id="UP000287519"/>
    </source>
</evidence>
<dbReference type="Proteomes" id="UP000287519">
    <property type="component" value="Unassembled WGS sequence"/>
</dbReference>
<organism evidence="1 2">
    <name type="scientific">Rhodococcus wratislaviensis</name>
    <name type="common">Tsukamurella wratislaviensis</name>
    <dbReference type="NCBI Taxonomy" id="44752"/>
    <lineage>
        <taxon>Bacteria</taxon>
        <taxon>Bacillati</taxon>
        <taxon>Actinomycetota</taxon>
        <taxon>Actinomycetes</taxon>
        <taxon>Mycobacteriales</taxon>
        <taxon>Nocardiaceae</taxon>
        <taxon>Rhodococcus</taxon>
    </lineage>
</organism>
<protein>
    <recommendedName>
        <fullName evidence="3">TniQ protein</fullName>
    </recommendedName>
</protein>
<sequence>MVSYVFRLAAANALARPTTLLRALGEPLNGYPSAPMIHDRDVILNASALARLETFTGLPAAQLRTALPGLSTPRADPLLRTGPTTRVFSSAAIRDHCHPCIARIPGRPQVRVHGGEVPSICRRHRRWIETTNNHPDQIDLSGNIEIITAHRRLDRLRSTVGDHAWVREQLGHAGAAVLDWHLARVRFSPSYYAFKNLHARWDKRAATLPQSKSATSLLVLPEAVALTEILCDLEWRRRVAMADYDHEVAPFYRHVGRRLGQPERFGDRLAYSNRIDPLKSWVIEHRKRFRAVREEHWHRVHTHRPYNPHFSNAIIPTIRHFK</sequence>
<keyword evidence="2" id="KW-1185">Reference proteome</keyword>
<reference evidence="1 2" key="1">
    <citation type="submission" date="2018-11" db="EMBL/GenBank/DDBJ databases">
        <title>Microbial catabolism of amino acid.</title>
        <authorList>
            <person name="Hibi M."/>
            <person name="Ogawa J."/>
        </authorList>
    </citation>
    <scope>NUCLEOTIDE SEQUENCE [LARGE SCALE GENOMIC DNA]</scope>
    <source>
        <strain evidence="1 2">C31-06</strain>
    </source>
</reference>
<dbReference type="AlphaFoldDB" id="A0A402CK03"/>
<evidence type="ECO:0008006" key="3">
    <source>
        <dbReference type="Google" id="ProtNLM"/>
    </source>
</evidence>
<accession>A0A402CK03</accession>
<dbReference type="EMBL" id="BHYM01000084">
    <property type="protein sequence ID" value="GCE43932.1"/>
    <property type="molecule type" value="Genomic_DNA"/>
</dbReference>
<evidence type="ECO:0000313" key="1">
    <source>
        <dbReference type="EMBL" id="GCE43932.1"/>
    </source>
</evidence>
<comment type="caution">
    <text evidence="1">The sequence shown here is derived from an EMBL/GenBank/DDBJ whole genome shotgun (WGS) entry which is preliminary data.</text>
</comment>
<name>A0A402CK03_RHOWR</name>
<proteinExistence type="predicted"/>